<proteinExistence type="predicted"/>
<sequence>MTRQQTKALRAVMLAQVLARNHQLKRLRLYCRKDLGFDLWKQVDGCYKPALVTTRHLDKAVVVTLPRRLHSAFYNHLRRIGFRLDYTKHYIQISWET</sequence>
<evidence type="ECO:0000313" key="1">
    <source>
        <dbReference type="EMBL" id="DAE07561.1"/>
    </source>
</evidence>
<name>A0A8S5PMA4_9CAUD</name>
<accession>A0A8S5PMA4</accession>
<protein>
    <submittedName>
        <fullName evidence="1">Uncharacterized protein</fullName>
    </submittedName>
</protein>
<organism evidence="1">
    <name type="scientific">Podoviridae sp. ctnCN2</name>
    <dbReference type="NCBI Taxonomy" id="2825274"/>
    <lineage>
        <taxon>Viruses</taxon>
        <taxon>Duplodnaviria</taxon>
        <taxon>Heunggongvirae</taxon>
        <taxon>Uroviricota</taxon>
        <taxon>Caudoviricetes</taxon>
    </lineage>
</organism>
<reference evidence="1" key="1">
    <citation type="journal article" date="2021" name="Proc. Natl. Acad. Sci. U.S.A.">
        <title>A Catalog of Tens of Thousands of Viruses from Human Metagenomes Reveals Hidden Associations with Chronic Diseases.</title>
        <authorList>
            <person name="Tisza M.J."/>
            <person name="Buck C.B."/>
        </authorList>
    </citation>
    <scope>NUCLEOTIDE SEQUENCE</scope>
    <source>
        <strain evidence="1">CtnCN2</strain>
    </source>
</reference>
<dbReference type="EMBL" id="BK015452">
    <property type="protein sequence ID" value="DAE07561.1"/>
    <property type="molecule type" value="Genomic_DNA"/>
</dbReference>